<keyword evidence="13" id="KW-1015">Disulfide bond</keyword>
<dbReference type="InterPro" id="IPR001320">
    <property type="entry name" value="Iontro_rcpt_C"/>
</dbReference>
<feature type="transmembrane region" description="Helical" evidence="14">
    <location>
        <begin position="6"/>
        <end position="29"/>
    </location>
</feature>
<keyword evidence="8" id="KW-0675">Receptor</keyword>
<evidence type="ECO:0000256" key="4">
    <source>
        <dbReference type="ARBA" id="ARBA00022692"/>
    </source>
</evidence>
<feature type="domain" description="Ionotropic glutamate receptor C-terminal" evidence="15">
    <location>
        <begin position="2"/>
        <end position="164"/>
    </location>
</feature>
<protein>
    <submittedName>
        <fullName evidence="16">SBP_bac_3 domain-containing protein</fullName>
    </submittedName>
</protein>
<evidence type="ECO:0000259" key="15">
    <source>
        <dbReference type="SMART" id="SM00079"/>
    </source>
</evidence>
<reference evidence="16" key="2">
    <citation type="submission" date="2016-09" db="EMBL/GenBank/DDBJ databases">
        <authorList>
            <person name="Capua I."/>
            <person name="De Benedictis P."/>
            <person name="Joannis T."/>
            <person name="Lombin L.H."/>
            <person name="Cattoli G."/>
        </authorList>
    </citation>
    <scope>NUCLEOTIDE SEQUENCE</scope>
    <source>
        <strain evidence="16">8326</strain>
    </source>
</reference>
<keyword evidence="9" id="KW-0325">Glycoprotein</keyword>
<reference evidence="16" key="1">
    <citation type="journal article" date="2013" name="Science">
        <title>The genome of the ctenophore Mnemiopsis leidyi and its implications for cell type evolution.</title>
        <authorList>
            <consortium name="NISC Comparative Sequencing Program"/>
            <person name="Ryan J.F."/>
            <person name="Pang K."/>
            <person name="Schnitzler C.E."/>
            <person name="Nguyen A.D."/>
            <person name="Moreland R.T."/>
            <person name="Simmons D.K."/>
            <person name="Koch B.J."/>
            <person name="Francis W.R."/>
            <person name="Havlak P."/>
            <person name="Smith S.A."/>
            <person name="Putnam N.H."/>
            <person name="Haddock S.H."/>
            <person name="Dunn C.W."/>
            <person name="Wolfsberg T.G."/>
            <person name="Mullikin J.C."/>
            <person name="Martindale M.Q."/>
            <person name="Baxevanis A.D."/>
        </authorList>
    </citation>
    <scope>NUCLEOTIDE SEQUENCE</scope>
    <source>
        <strain evidence="16">8326</strain>
    </source>
</reference>
<accession>V9PPK3</accession>
<evidence type="ECO:0000256" key="9">
    <source>
        <dbReference type="ARBA" id="ARBA00023180"/>
    </source>
</evidence>
<feature type="binding site" evidence="12">
    <location>
        <position position="100"/>
    </location>
    <ligand>
        <name>L-glutamate</name>
        <dbReference type="ChEBI" id="CHEBI:29985"/>
    </ligand>
</feature>
<keyword evidence="5 14" id="KW-1133">Transmembrane helix</keyword>
<feature type="non-terminal residue" evidence="16">
    <location>
        <position position="1"/>
    </location>
</feature>
<evidence type="ECO:0000313" key="16">
    <source>
        <dbReference type="EMBL" id="AHA51401.1"/>
    </source>
</evidence>
<dbReference type="GO" id="GO:0015276">
    <property type="term" value="F:ligand-gated monoatomic ion channel activity"/>
    <property type="evidence" value="ECO:0007669"/>
    <property type="project" value="InterPro"/>
</dbReference>
<evidence type="ECO:0000256" key="3">
    <source>
        <dbReference type="ARBA" id="ARBA00022475"/>
    </source>
</evidence>
<evidence type="ECO:0000256" key="2">
    <source>
        <dbReference type="ARBA" id="ARBA00022448"/>
    </source>
</evidence>
<dbReference type="Gene3D" id="3.40.190.10">
    <property type="entry name" value="Periplasmic binding protein-like II"/>
    <property type="match status" value="2"/>
</dbReference>
<keyword evidence="11" id="KW-0407">Ion channel</keyword>
<evidence type="ECO:0000256" key="12">
    <source>
        <dbReference type="PIRSR" id="PIRSR601508-1"/>
    </source>
</evidence>
<keyword evidence="10" id="KW-1071">Ligand-gated ion channel</keyword>
<name>V9PPK3_HORCA</name>
<keyword evidence="3" id="KW-1003">Cell membrane</keyword>
<evidence type="ECO:0000256" key="14">
    <source>
        <dbReference type="SAM" id="Phobius"/>
    </source>
</evidence>
<dbReference type="GO" id="GO:0005886">
    <property type="term" value="C:plasma membrane"/>
    <property type="evidence" value="ECO:0007669"/>
    <property type="project" value="UniProtKB-SubCell"/>
</dbReference>
<dbReference type="InterPro" id="IPR001508">
    <property type="entry name" value="Iono_Glu_rcpt_met"/>
</dbReference>
<dbReference type="GO" id="GO:0038023">
    <property type="term" value="F:signaling receptor activity"/>
    <property type="evidence" value="ECO:0007669"/>
    <property type="project" value="InterPro"/>
</dbReference>
<dbReference type="PANTHER" id="PTHR18966">
    <property type="entry name" value="IONOTROPIC GLUTAMATE RECEPTOR"/>
    <property type="match status" value="1"/>
</dbReference>
<dbReference type="SMART" id="SM00079">
    <property type="entry name" value="PBPe"/>
    <property type="match status" value="1"/>
</dbReference>
<feature type="transmembrane region" description="Helical" evidence="14">
    <location>
        <begin position="181"/>
        <end position="201"/>
    </location>
</feature>
<evidence type="ECO:0000256" key="8">
    <source>
        <dbReference type="ARBA" id="ARBA00023170"/>
    </source>
</evidence>
<evidence type="ECO:0000256" key="5">
    <source>
        <dbReference type="ARBA" id="ARBA00022989"/>
    </source>
</evidence>
<keyword evidence="2" id="KW-0813">Transport</keyword>
<evidence type="ECO:0000256" key="7">
    <source>
        <dbReference type="ARBA" id="ARBA00023136"/>
    </source>
</evidence>
<evidence type="ECO:0000256" key="13">
    <source>
        <dbReference type="PIRSR" id="PIRSR601508-3"/>
    </source>
</evidence>
<dbReference type="SUPFAM" id="SSF53850">
    <property type="entry name" value="Periplasmic binding protein-like II"/>
    <property type="match status" value="1"/>
</dbReference>
<keyword evidence="4 14" id="KW-0812">Transmembrane</keyword>
<dbReference type="InterPro" id="IPR015683">
    <property type="entry name" value="Ionotropic_Glu_rcpt"/>
</dbReference>
<evidence type="ECO:0000256" key="11">
    <source>
        <dbReference type="ARBA" id="ARBA00023303"/>
    </source>
</evidence>
<dbReference type="Pfam" id="PF00060">
    <property type="entry name" value="Lig_chan"/>
    <property type="match status" value="1"/>
</dbReference>
<dbReference type="AlphaFoldDB" id="V9PPK3"/>
<feature type="non-terminal residue" evidence="16">
    <location>
        <position position="203"/>
    </location>
</feature>
<sequence>GRIVLMAWWLLVVIITSMYTANLAAFLTVSKMTTGMTKIEDLLQQNQYKWGTVKDTHPEIAMGSSLRGELREIMALQEPVATTEEGFRRVQEGDYAFIYESPIFEYMKRKHCSIEKIGVGDFLSFDYAFGFPPQSPYVDVFNRALLRMQERSQLDIMWQALLQSTGHCPARVSSAQLTMPSLKGVFSTLAAAMAVSVFALIGE</sequence>
<proteinExistence type="evidence at transcript level"/>
<evidence type="ECO:0000256" key="6">
    <source>
        <dbReference type="ARBA" id="ARBA00023065"/>
    </source>
</evidence>
<keyword evidence="7 14" id="KW-0472">Membrane</keyword>
<evidence type="ECO:0000256" key="10">
    <source>
        <dbReference type="ARBA" id="ARBA00023286"/>
    </source>
</evidence>
<organism evidence="16">
    <name type="scientific">Hormiphora californensis</name>
    <name type="common">Sea gooseberry</name>
    <dbReference type="NCBI Taxonomy" id="1403702"/>
    <lineage>
        <taxon>Eukaryota</taxon>
        <taxon>Metazoa</taxon>
        <taxon>Ctenophora</taxon>
        <taxon>Tentaculata</taxon>
        <taxon>Cydippida</taxon>
        <taxon>Pleurobrachiidae</taxon>
        <taxon>Hormiphora</taxon>
    </lineage>
</organism>
<dbReference type="EMBL" id="KF317469">
    <property type="protein sequence ID" value="AHA51401.1"/>
    <property type="molecule type" value="mRNA"/>
</dbReference>
<dbReference type="PRINTS" id="PR00177">
    <property type="entry name" value="NMDARECEPTOR"/>
</dbReference>
<comment type="subcellular location">
    <subcellularLocation>
        <location evidence="1">Cell membrane</location>
        <topology evidence="1">Multi-pass membrane protein</topology>
    </subcellularLocation>
</comment>
<keyword evidence="6" id="KW-0406">Ion transport</keyword>
<feature type="disulfide bond" evidence="13">
    <location>
        <begin position="112"/>
        <end position="168"/>
    </location>
</feature>
<evidence type="ECO:0000256" key="1">
    <source>
        <dbReference type="ARBA" id="ARBA00004651"/>
    </source>
</evidence>